<gene>
    <name evidence="2" type="ORF">GCM10010140_44680</name>
</gene>
<feature type="compositionally biased region" description="Low complexity" evidence="1">
    <location>
        <begin position="28"/>
        <end position="39"/>
    </location>
</feature>
<proteinExistence type="predicted"/>
<sequence length="75" mass="8173">MICPVRSTEPSSTTMNSKSRRAFRARDASASATYVSTSRTGTTTDNLIKVPFQDHTHPRGGAGVWTEERRSGATE</sequence>
<reference evidence="3" key="1">
    <citation type="journal article" date="2019" name="Int. J. Syst. Evol. Microbiol.">
        <title>The Global Catalogue of Microorganisms (GCM) 10K type strain sequencing project: providing services to taxonomists for standard genome sequencing and annotation.</title>
        <authorList>
            <consortium name="The Broad Institute Genomics Platform"/>
            <consortium name="The Broad Institute Genome Sequencing Center for Infectious Disease"/>
            <person name="Wu L."/>
            <person name="Ma J."/>
        </authorList>
    </citation>
    <scope>NUCLEOTIDE SEQUENCE [LARGE SCALE GENOMIC DNA]</scope>
    <source>
        <strain evidence="3">JCM 3115</strain>
    </source>
</reference>
<evidence type="ECO:0000313" key="2">
    <source>
        <dbReference type="EMBL" id="GGQ09508.1"/>
    </source>
</evidence>
<comment type="caution">
    <text evidence="2">The sequence shown here is derived from an EMBL/GenBank/DDBJ whole genome shotgun (WGS) entry which is preliminary data.</text>
</comment>
<feature type="region of interest" description="Disordered" evidence="1">
    <location>
        <begin position="1"/>
        <end position="39"/>
    </location>
</feature>
<feature type="compositionally biased region" description="Basic and acidic residues" evidence="1">
    <location>
        <begin position="66"/>
        <end position="75"/>
    </location>
</feature>
<accession>A0ABQ2R1U9</accession>
<organism evidence="2 3">
    <name type="scientific">Streptosporangium pseudovulgare</name>
    <dbReference type="NCBI Taxonomy" id="35765"/>
    <lineage>
        <taxon>Bacteria</taxon>
        <taxon>Bacillati</taxon>
        <taxon>Actinomycetota</taxon>
        <taxon>Actinomycetes</taxon>
        <taxon>Streptosporangiales</taxon>
        <taxon>Streptosporangiaceae</taxon>
        <taxon>Streptosporangium</taxon>
    </lineage>
</organism>
<protein>
    <submittedName>
        <fullName evidence="2">Uncharacterized protein</fullName>
    </submittedName>
</protein>
<feature type="region of interest" description="Disordered" evidence="1">
    <location>
        <begin position="51"/>
        <end position="75"/>
    </location>
</feature>
<dbReference type="EMBL" id="BMQJ01000011">
    <property type="protein sequence ID" value="GGQ09508.1"/>
    <property type="molecule type" value="Genomic_DNA"/>
</dbReference>
<name>A0ABQ2R1U9_9ACTN</name>
<dbReference type="Proteomes" id="UP000611554">
    <property type="component" value="Unassembled WGS sequence"/>
</dbReference>
<keyword evidence="3" id="KW-1185">Reference proteome</keyword>
<evidence type="ECO:0000313" key="3">
    <source>
        <dbReference type="Proteomes" id="UP000611554"/>
    </source>
</evidence>
<evidence type="ECO:0000256" key="1">
    <source>
        <dbReference type="SAM" id="MobiDB-lite"/>
    </source>
</evidence>